<sequence length="93" mass="10990">MYNRMWFFLPAFPIPIRLSHKIHSHLCDSEFKTIEFYSVTHFLTFFLMYTISTVRRSWTGAKSDQGRDQEQETTVPSKSLLFLPRFGLSFACT</sequence>
<dbReference type="RefSeq" id="XP_070896242.1">
    <property type="nucleotide sequence ID" value="XM_071036607.1"/>
</dbReference>
<dbReference type="GeneID" id="98151771"/>
<reference evidence="1 2" key="1">
    <citation type="submission" date="2024-07" db="EMBL/GenBank/DDBJ databases">
        <title>Section-level genome sequencing and comparative genomics of Aspergillus sections Usti and Cavernicolus.</title>
        <authorList>
            <consortium name="Lawrence Berkeley National Laboratory"/>
            <person name="Nybo J.L."/>
            <person name="Vesth T.C."/>
            <person name="Theobald S."/>
            <person name="Frisvad J.C."/>
            <person name="Larsen T.O."/>
            <person name="Kjaerboelling I."/>
            <person name="Rothschild-Mancinelli K."/>
            <person name="Lyhne E.K."/>
            <person name="Kogle M.E."/>
            <person name="Barry K."/>
            <person name="Clum A."/>
            <person name="Na H."/>
            <person name="Ledsgaard L."/>
            <person name="Lin J."/>
            <person name="Lipzen A."/>
            <person name="Kuo A."/>
            <person name="Riley R."/>
            <person name="Mondo S."/>
            <person name="LaButti K."/>
            <person name="Haridas S."/>
            <person name="Pangalinan J."/>
            <person name="Salamov A.A."/>
            <person name="Simmons B.A."/>
            <person name="Magnuson J.K."/>
            <person name="Chen J."/>
            <person name="Drula E."/>
            <person name="Henrissat B."/>
            <person name="Wiebenga A."/>
            <person name="Lubbers R.J."/>
            <person name="Gomes A.C."/>
            <person name="Macurrencykelacurrency M.R."/>
            <person name="Stajich J."/>
            <person name="Grigoriev I.V."/>
            <person name="Mortensen U.H."/>
            <person name="De vries R.P."/>
            <person name="Baker S.E."/>
            <person name="Andersen M.R."/>
        </authorList>
    </citation>
    <scope>NUCLEOTIDE SEQUENCE [LARGE SCALE GENOMIC DNA]</scope>
    <source>
        <strain evidence="1 2">CBS 756.74</strain>
    </source>
</reference>
<comment type="caution">
    <text evidence="1">The sequence shown here is derived from an EMBL/GenBank/DDBJ whole genome shotgun (WGS) entry which is preliminary data.</text>
</comment>
<evidence type="ECO:0000313" key="2">
    <source>
        <dbReference type="Proteomes" id="UP001610444"/>
    </source>
</evidence>
<accession>A0ABR4JX81</accession>
<protein>
    <submittedName>
        <fullName evidence="1">Uncharacterized protein</fullName>
    </submittedName>
</protein>
<dbReference type="EMBL" id="JBFXLR010000040">
    <property type="protein sequence ID" value="KAL2844659.1"/>
    <property type="molecule type" value="Genomic_DNA"/>
</dbReference>
<name>A0ABR4JX81_9EURO</name>
<gene>
    <name evidence="1" type="ORF">BJX68DRAFT_147372</name>
</gene>
<dbReference type="Proteomes" id="UP001610444">
    <property type="component" value="Unassembled WGS sequence"/>
</dbReference>
<evidence type="ECO:0000313" key="1">
    <source>
        <dbReference type="EMBL" id="KAL2844659.1"/>
    </source>
</evidence>
<keyword evidence="2" id="KW-1185">Reference proteome</keyword>
<proteinExistence type="predicted"/>
<organism evidence="1 2">
    <name type="scientific">Aspergillus pseudodeflectus</name>
    <dbReference type="NCBI Taxonomy" id="176178"/>
    <lineage>
        <taxon>Eukaryota</taxon>
        <taxon>Fungi</taxon>
        <taxon>Dikarya</taxon>
        <taxon>Ascomycota</taxon>
        <taxon>Pezizomycotina</taxon>
        <taxon>Eurotiomycetes</taxon>
        <taxon>Eurotiomycetidae</taxon>
        <taxon>Eurotiales</taxon>
        <taxon>Aspergillaceae</taxon>
        <taxon>Aspergillus</taxon>
        <taxon>Aspergillus subgen. Nidulantes</taxon>
    </lineage>
</organism>